<feature type="region of interest" description="Disordered" evidence="1">
    <location>
        <begin position="29"/>
        <end position="61"/>
    </location>
</feature>
<dbReference type="Proteomes" id="UP001153269">
    <property type="component" value="Unassembled WGS sequence"/>
</dbReference>
<gene>
    <name evidence="2" type="ORF">PLEPLA_LOCUS17913</name>
</gene>
<evidence type="ECO:0000313" key="3">
    <source>
        <dbReference type="Proteomes" id="UP001153269"/>
    </source>
</evidence>
<accession>A0A9N7YLF4</accession>
<feature type="compositionally biased region" description="Polar residues" evidence="1">
    <location>
        <begin position="42"/>
        <end position="55"/>
    </location>
</feature>
<dbReference type="AlphaFoldDB" id="A0A9N7YLF4"/>
<name>A0A9N7YLF4_PLEPL</name>
<keyword evidence="3" id="KW-1185">Reference proteome</keyword>
<sequence length="206" mass="22170">MQDLLRQWGNTAELCSLCCQQACKEEEGEREHAGGGGGEAILQSTWPRHGSTSPATKRLRVSAEKFSSSPVGVRCRPRPICSVGAPGCFRLISFSLLCTSNNQAAASQPASQLAFRLRSSLIHVLHMSGRWGSVRPYAGSASSGFTSGNWAKTLKKPALHRQLALCEARVQSIRPPAFASLLTARAGWYSCPAQHLTSMLCTSVIL</sequence>
<proteinExistence type="predicted"/>
<evidence type="ECO:0000256" key="1">
    <source>
        <dbReference type="SAM" id="MobiDB-lite"/>
    </source>
</evidence>
<protein>
    <submittedName>
        <fullName evidence="2">Uncharacterized protein</fullName>
    </submittedName>
</protein>
<comment type="caution">
    <text evidence="2">The sequence shown here is derived from an EMBL/GenBank/DDBJ whole genome shotgun (WGS) entry which is preliminary data.</text>
</comment>
<organism evidence="2 3">
    <name type="scientific">Pleuronectes platessa</name>
    <name type="common">European plaice</name>
    <dbReference type="NCBI Taxonomy" id="8262"/>
    <lineage>
        <taxon>Eukaryota</taxon>
        <taxon>Metazoa</taxon>
        <taxon>Chordata</taxon>
        <taxon>Craniata</taxon>
        <taxon>Vertebrata</taxon>
        <taxon>Euteleostomi</taxon>
        <taxon>Actinopterygii</taxon>
        <taxon>Neopterygii</taxon>
        <taxon>Teleostei</taxon>
        <taxon>Neoteleostei</taxon>
        <taxon>Acanthomorphata</taxon>
        <taxon>Carangaria</taxon>
        <taxon>Pleuronectiformes</taxon>
        <taxon>Pleuronectoidei</taxon>
        <taxon>Pleuronectidae</taxon>
        <taxon>Pleuronectes</taxon>
    </lineage>
</organism>
<dbReference type="EMBL" id="CADEAL010001187">
    <property type="protein sequence ID" value="CAB1429933.1"/>
    <property type="molecule type" value="Genomic_DNA"/>
</dbReference>
<evidence type="ECO:0000313" key="2">
    <source>
        <dbReference type="EMBL" id="CAB1429933.1"/>
    </source>
</evidence>
<reference evidence="2" key="1">
    <citation type="submission" date="2020-03" db="EMBL/GenBank/DDBJ databases">
        <authorList>
            <person name="Weist P."/>
        </authorList>
    </citation>
    <scope>NUCLEOTIDE SEQUENCE</scope>
</reference>